<dbReference type="Proteomes" id="UP001141806">
    <property type="component" value="Unassembled WGS sequence"/>
</dbReference>
<dbReference type="EMBL" id="JAMYWD010000002">
    <property type="protein sequence ID" value="KAJ4977714.1"/>
    <property type="molecule type" value="Genomic_DNA"/>
</dbReference>
<evidence type="ECO:0000313" key="2">
    <source>
        <dbReference type="Proteomes" id="UP001141806"/>
    </source>
</evidence>
<accession>A0A9Q0QZR1</accession>
<gene>
    <name evidence="1" type="ORF">NE237_008494</name>
</gene>
<name>A0A9Q0QZR1_9MAGN</name>
<protein>
    <submittedName>
        <fullName evidence="1">Uncharacterized protein</fullName>
    </submittedName>
</protein>
<reference evidence="1" key="1">
    <citation type="journal article" date="2023" name="Plant J.">
        <title>The genome of the king protea, Protea cynaroides.</title>
        <authorList>
            <person name="Chang J."/>
            <person name="Duong T.A."/>
            <person name="Schoeman C."/>
            <person name="Ma X."/>
            <person name="Roodt D."/>
            <person name="Barker N."/>
            <person name="Li Z."/>
            <person name="Van de Peer Y."/>
            <person name="Mizrachi E."/>
        </authorList>
    </citation>
    <scope>NUCLEOTIDE SEQUENCE</scope>
    <source>
        <tissue evidence="1">Young leaves</tissue>
    </source>
</reference>
<keyword evidence="2" id="KW-1185">Reference proteome</keyword>
<dbReference type="AlphaFoldDB" id="A0A9Q0QZR1"/>
<comment type="caution">
    <text evidence="1">The sequence shown here is derived from an EMBL/GenBank/DDBJ whole genome shotgun (WGS) entry which is preliminary data.</text>
</comment>
<organism evidence="1 2">
    <name type="scientific">Protea cynaroides</name>
    <dbReference type="NCBI Taxonomy" id="273540"/>
    <lineage>
        <taxon>Eukaryota</taxon>
        <taxon>Viridiplantae</taxon>
        <taxon>Streptophyta</taxon>
        <taxon>Embryophyta</taxon>
        <taxon>Tracheophyta</taxon>
        <taxon>Spermatophyta</taxon>
        <taxon>Magnoliopsida</taxon>
        <taxon>Proteales</taxon>
        <taxon>Proteaceae</taxon>
        <taxon>Protea</taxon>
    </lineage>
</organism>
<sequence length="156" mass="18049">MVARCCWVRITDRRWSRDARCCWVRITDKRWSWDAARCGSQTGDGHKMLLGVSHGQEMVTGCEMVLGADRGQEMVARCCWVQIAVRRWSRDAVGCRSWIVDGPLDKWTVYWVRDSSGQMDYLLDRRQGMVLLCVKEDEQDASGRPVRGTKGDFERK</sequence>
<proteinExistence type="predicted"/>
<evidence type="ECO:0000313" key="1">
    <source>
        <dbReference type="EMBL" id="KAJ4977714.1"/>
    </source>
</evidence>